<accession>A0A0A1FHQ4</accession>
<dbReference type="Proteomes" id="UP000030302">
    <property type="component" value="Chromosome"/>
</dbReference>
<protein>
    <recommendedName>
        <fullName evidence="3">DUF1059 domain-containing protein</fullName>
    </recommendedName>
</protein>
<dbReference type="KEGG" id="care:LT85_3274"/>
<dbReference type="RefSeq" id="WP_038490671.1">
    <property type="nucleotide sequence ID" value="NZ_CP009962.1"/>
</dbReference>
<name>A0A0A1FHQ4_9BURK</name>
<sequence>MSRKYIDCREYPSDSHCSVAISADNDTELLEAAVQHAVSVHQHEDTPELRSQLGKLFKEGTPPLNI</sequence>
<dbReference type="EMBL" id="CP009962">
    <property type="protein sequence ID" value="AIY42432.1"/>
    <property type="molecule type" value="Genomic_DNA"/>
</dbReference>
<evidence type="ECO:0000313" key="2">
    <source>
        <dbReference type="Proteomes" id="UP000030302"/>
    </source>
</evidence>
<reference evidence="2" key="1">
    <citation type="journal article" date="2014" name="Soil Biol. Biochem.">
        <title>Structure and function of bacterial communities in ageing soils: Insights from the Mendocino ecological staircase.</title>
        <authorList>
            <person name="Uroz S."/>
            <person name="Tech J.J."/>
            <person name="Sawaya N.A."/>
            <person name="Frey-Klett P."/>
            <person name="Leveau J.H.J."/>
        </authorList>
    </citation>
    <scope>NUCLEOTIDE SEQUENCE [LARGE SCALE GENOMIC DNA]</scope>
    <source>
        <strain evidence="2">Cal35</strain>
    </source>
</reference>
<dbReference type="InterPro" id="IPR009409">
    <property type="entry name" value="DUF1059"/>
</dbReference>
<evidence type="ECO:0008006" key="3">
    <source>
        <dbReference type="Google" id="ProtNLM"/>
    </source>
</evidence>
<keyword evidence="2" id="KW-1185">Reference proteome</keyword>
<evidence type="ECO:0000313" key="1">
    <source>
        <dbReference type="EMBL" id="AIY42432.1"/>
    </source>
</evidence>
<dbReference type="OrthoDB" id="4560214at2"/>
<organism evidence="1 2">
    <name type="scientific">Collimonas arenae</name>
    <dbReference type="NCBI Taxonomy" id="279058"/>
    <lineage>
        <taxon>Bacteria</taxon>
        <taxon>Pseudomonadati</taxon>
        <taxon>Pseudomonadota</taxon>
        <taxon>Betaproteobacteria</taxon>
        <taxon>Burkholderiales</taxon>
        <taxon>Oxalobacteraceae</taxon>
        <taxon>Collimonas</taxon>
    </lineage>
</organism>
<gene>
    <name evidence="1" type="ORF">LT85_3274</name>
</gene>
<dbReference type="Pfam" id="PF06348">
    <property type="entry name" value="DUF1059"/>
    <property type="match status" value="1"/>
</dbReference>
<proteinExistence type="predicted"/>
<dbReference type="HOGENOM" id="CLU_188872_0_0_4"/>
<dbReference type="AlphaFoldDB" id="A0A0A1FHQ4"/>
<dbReference type="STRING" id="279058.LT85_3274"/>